<proteinExistence type="predicted"/>
<sequence length="74" mass="8937">MHAFKSTSEFFLPYIHQRNSFIFQERPVWNDTLRGILVALVKDRRPLWDARFRTTKERTIQLFREIAAILSNQD</sequence>
<protein>
    <submittedName>
        <fullName evidence="3">MADF domain-containing protein</fullName>
    </submittedName>
</protein>
<evidence type="ECO:0000313" key="1">
    <source>
        <dbReference type="EMBL" id="VDO53434.1"/>
    </source>
</evidence>
<evidence type="ECO:0000313" key="3">
    <source>
        <dbReference type="WBParaSite" id="HPBE_0000395301-mRNA-1"/>
    </source>
</evidence>
<organism evidence="2 3">
    <name type="scientific">Heligmosomoides polygyrus</name>
    <name type="common">Parasitic roundworm</name>
    <dbReference type="NCBI Taxonomy" id="6339"/>
    <lineage>
        <taxon>Eukaryota</taxon>
        <taxon>Metazoa</taxon>
        <taxon>Ecdysozoa</taxon>
        <taxon>Nematoda</taxon>
        <taxon>Chromadorea</taxon>
        <taxon>Rhabditida</taxon>
        <taxon>Rhabditina</taxon>
        <taxon>Rhabditomorpha</taxon>
        <taxon>Strongyloidea</taxon>
        <taxon>Heligmosomidae</taxon>
        <taxon>Heligmosomoides</taxon>
    </lineage>
</organism>
<keyword evidence="2" id="KW-1185">Reference proteome</keyword>
<dbReference type="OrthoDB" id="5854136at2759"/>
<name>A0A183FCR1_HELPZ</name>
<dbReference type="AlphaFoldDB" id="A0A183FCR1"/>
<reference evidence="3" key="2">
    <citation type="submission" date="2019-09" db="UniProtKB">
        <authorList>
            <consortium name="WormBaseParasite"/>
        </authorList>
    </citation>
    <scope>IDENTIFICATION</scope>
</reference>
<accession>A0A3P7X1M3</accession>
<dbReference type="Proteomes" id="UP000050761">
    <property type="component" value="Unassembled WGS sequence"/>
</dbReference>
<dbReference type="WBParaSite" id="HPBE_0000395301-mRNA-1">
    <property type="protein sequence ID" value="HPBE_0000395301-mRNA-1"/>
    <property type="gene ID" value="HPBE_0000395301"/>
</dbReference>
<evidence type="ECO:0000313" key="2">
    <source>
        <dbReference type="Proteomes" id="UP000050761"/>
    </source>
</evidence>
<gene>
    <name evidence="1" type="ORF">HPBE_LOCUS3954</name>
</gene>
<dbReference type="EMBL" id="UZAH01021329">
    <property type="protein sequence ID" value="VDO53434.1"/>
    <property type="molecule type" value="Genomic_DNA"/>
</dbReference>
<accession>A0A183FCR1</accession>
<reference evidence="1 2" key="1">
    <citation type="submission" date="2018-11" db="EMBL/GenBank/DDBJ databases">
        <authorList>
            <consortium name="Pathogen Informatics"/>
        </authorList>
    </citation>
    <scope>NUCLEOTIDE SEQUENCE [LARGE SCALE GENOMIC DNA]</scope>
</reference>